<organism evidence="3 4">
    <name type="scientific">Fasciolopsis buskii</name>
    <dbReference type="NCBI Taxonomy" id="27845"/>
    <lineage>
        <taxon>Eukaryota</taxon>
        <taxon>Metazoa</taxon>
        <taxon>Spiralia</taxon>
        <taxon>Lophotrochozoa</taxon>
        <taxon>Platyhelminthes</taxon>
        <taxon>Trematoda</taxon>
        <taxon>Digenea</taxon>
        <taxon>Plagiorchiida</taxon>
        <taxon>Echinostomata</taxon>
        <taxon>Echinostomatoidea</taxon>
        <taxon>Fasciolidae</taxon>
        <taxon>Fasciolopsis</taxon>
    </lineage>
</organism>
<dbReference type="PANTHER" id="PTHR42886:SF29">
    <property type="entry name" value="PUMMELIG, ISOFORM A"/>
    <property type="match status" value="1"/>
</dbReference>
<name>A0A8E0RXA0_9TREM</name>
<dbReference type="GO" id="GO:0042171">
    <property type="term" value="F:lysophosphatidic acid acyltransferase activity"/>
    <property type="evidence" value="ECO:0007669"/>
    <property type="project" value="TreeGrafter"/>
</dbReference>
<evidence type="ECO:0000313" key="4">
    <source>
        <dbReference type="Proteomes" id="UP000728185"/>
    </source>
</evidence>
<feature type="compositionally biased region" description="Basic and acidic residues" evidence="2">
    <location>
        <begin position="198"/>
        <end position="208"/>
    </location>
</feature>
<dbReference type="OrthoDB" id="7457040at2759"/>
<keyword evidence="4" id="KW-1185">Reference proteome</keyword>
<dbReference type="Proteomes" id="UP000728185">
    <property type="component" value="Unassembled WGS sequence"/>
</dbReference>
<feature type="non-terminal residue" evidence="3">
    <location>
        <position position="1"/>
    </location>
</feature>
<proteinExistence type="inferred from homology"/>
<dbReference type="AlphaFoldDB" id="A0A8E0RXA0"/>
<sequence>SNFSHIFLNQPIEVPSETDELSLKRGAFHDQAIDSVASSVSVDSTSTILKESNGGSGKLNVDPIDLDGSVALDYVYHINVQRPSGEIGFRSMCSFVAFAYRPMLLRIGDLDPHIPITFIYGSRSWIDMSSGIKTRAARPESYVDIKIIEGAGHQVHAEAAEEFNAYLNAVCAQVDCGVACNPVPTGEQDQNYVELKSLDSSRSTEQRTGRLRSSSSTQKIAGIHSDSRERMLAVAGSLGHEAGDEASE</sequence>
<dbReference type="GO" id="GO:0052689">
    <property type="term" value="F:carboxylic ester hydrolase activity"/>
    <property type="evidence" value="ECO:0007669"/>
    <property type="project" value="TreeGrafter"/>
</dbReference>
<comment type="caution">
    <text evidence="3">The sequence shown here is derived from an EMBL/GenBank/DDBJ whole genome shotgun (WGS) entry which is preliminary data.</text>
</comment>
<dbReference type="GO" id="GO:0006654">
    <property type="term" value="P:phosphatidic acid biosynthetic process"/>
    <property type="evidence" value="ECO:0007669"/>
    <property type="project" value="TreeGrafter"/>
</dbReference>
<dbReference type="EMBL" id="LUCM01005223">
    <property type="protein sequence ID" value="KAA0193151.1"/>
    <property type="molecule type" value="Genomic_DNA"/>
</dbReference>
<dbReference type="GO" id="GO:0005739">
    <property type="term" value="C:mitochondrion"/>
    <property type="evidence" value="ECO:0007669"/>
    <property type="project" value="TreeGrafter"/>
</dbReference>
<dbReference type="GO" id="GO:0005811">
    <property type="term" value="C:lipid droplet"/>
    <property type="evidence" value="ECO:0007669"/>
    <property type="project" value="TreeGrafter"/>
</dbReference>
<comment type="similarity">
    <text evidence="1">Belongs to the peptidase S33 family. ABHD4/ABHD5 subfamily.</text>
</comment>
<reference evidence="3" key="1">
    <citation type="submission" date="2019-05" db="EMBL/GenBank/DDBJ databases">
        <title>Annotation for the trematode Fasciolopsis buski.</title>
        <authorList>
            <person name="Choi Y.-J."/>
        </authorList>
    </citation>
    <scope>NUCLEOTIDE SEQUENCE</scope>
    <source>
        <strain evidence="3">HT</strain>
        <tissue evidence="3">Whole worm</tissue>
    </source>
</reference>
<dbReference type="Gene3D" id="3.40.50.1820">
    <property type="entry name" value="alpha/beta hydrolase"/>
    <property type="match status" value="1"/>
</dbReference>
<protein>
    <submittedName>
        <fullName evidence="3">1-acylglycerol-3-phosphate O-acyltransferase ABHD5</fullName>
    </submittedName>
</protein>
<accession>A0A8E0RXA0</accession>
<dbReference type="SUPFAM" id="SSF53474">
    <property type="entry name" value="alpha/beta-Hydrolases"/>
    <property type="match status" value="1"/>
</dbReference>
<evidence type="ECO:0000256" key="1">
    <source>
        <dbReference type="ARBA" id="ARBA00038097"/>
    </source>
</evidence>
<evidence type="ECO:0000313" key="3">
    <source>
        <dbReference type="EMBL" id="KAA0193151.1"/>
    </source>
</evidence>
<dbReference type="GO" id="GO:0055088">
    <property type="term" value="P:lipid homeostasis"/>
    <property type="evidence" value="ECO:0007669"/>
    <property type="project" value="TreeGrafter"/>
</dbReference>
<dbReference type="PANTHER" id="PTHR42886">
    <property type="entry name" value="RE40534P-RELATED"/>
    <property type="match status" value="1"/>
</dbReference>
<dbReference type="InterPro" id="IPR029058">
    <property type="entry name" value="AB_hydrolase_fold"/>
</dbReference>
<feature type="region of interest" description="Disordered" evidence="2">
    <location>
        <begin position="198"/>
        <end position="226"/>
    </location>
</feature>
<evidence type="ECO:0000256" key="2">
    <source>
        <dbReference type="SAM" id="MobiDB-lite"/>
    </source>
</evidence>
<gene>
    <name evidence="3" type="ORF">FBUS_04207</name>
</gene>